<comment type="similarity">
    <text evidence="1">Belongs to the BTG family.</text>
</comment>
<evidence type="ECO:0000313" key="6">
    <source>
        <dbReference type="EMBL" id="WVN87871.1"/>
    </source>
</evidence>
<accession>A0AAJ8M1N9</accession>
<feature type="compositionally biased region" description="Low complexity" evidence="3">
    <location>
        <begin position="507"/>
        <end position="521"/>
    </location>
</feature>
<keyword evidence="2" id="KW-0863">Zinc-finger</keyword>
<organism evidence="6 7">
    <name type="scientific">Cryptococcus depauperatus CBS 7841</name>
    <dbReference type="NCBI Taxonomy" id="1295531"/>
    <lineage>
        <taxon>Eukaryota</taxon>
        <taxon>Fungi</taxon>
        <taxon>Dikarya</taxon>
        <taxon>Basidiomycota</taxon>
        <taxon>Agaricomycotina</taxon>
        <taxon>Tremellomycetes</taxon>
        <taxon>Tremellales</taxon>
        <taxon>Cryptococcaceae</taxon>
        <taxon>Cryptococcus</taxon>
    </lineage>
</organism>
<evidence type="ECO:0000256" key="2">
    <source>
        <dbReference type="PROSITE-ProRule" id="PRU00325"/>
    </source>
</evidence>
<evidence type="ECO:0000256" key="1">
    <source>
        <dbReference type="ARBA" id="ARBA00007989"/>
    </source>
</evidence>
<dbReference type="InterPro" id="IPR007527">
    <property type="entry name" value="Znf_SWIM"/>
</dbReference>
<dbReference type="GO" id="GO:0005634">
    <property type="term" value="C:nucleus"/>
    <property type="evidence" value="ECO:0007669"/>
    <property type="project" value="TreeGrafter"/>
</dbReference>
<protein>
    <recommendedName>
        <fullName evidence="5">SWIM-type domain-containing protein</fullName>
    </recommendedName>
</protein>
<dbReference type="PANTHER" id="PTHR22978:SF22">
    <property type="entry name" value="BTG FAMILY PROTEIN"/>
    <property type="match status" value="1"/>
</dbReference>
<dbReference type="RefSeq" id="XP_066068571.1">
    <property type="nucleotide sequence ID" value="XM_066212474.1"/>
</dbReference>
<evidence type="ECO:0000313" key="7">
    <source>
        <dbReference type="Proteomes" id="UP000094043"/>
    </source>
</evidence>
<feature type="compositionally biased region" description="Polar residues" evidence="3">
    <location>
        <begin position="632"/>
        <end position="644"/>
    </location>
</feature>
<dbReference type="AlphaFoldDB" id="A0AAJ8M1N9"/>
<dbReference type="GO" id="GO:0008270">
    <property type="term" value="F:zinc ion binding"/>
    <property type="evidence" value="ECO:0007669"/>
    <property type="project" value="UniProtKB-KW"/>
</dbReference>
<feature type="region of interest" description="Disordered" evidence="3">
    <location>
        <begin position="386"/>
        <end position="411"/>
    </location>
</feature>
<dbReference type="SUPFAM" id="SSF160696">
    <property type="entry name" value="BTG domain-like"/>
    <property type="match status" value="1"/>
</dbReference>
<feature type="signal peptide" evidence="4">
    <location>
        <begin position="1"/>
        <end position="23"/>
    </location>
</feature>
<evidence type="ECO:0000256" key="3">
    <source>
        <dbReference type="SAM" id="MobiDB-lite"/>
    </source>
</evidence>
<feature type="region of interest" description="Disordered" evidence="3">
    <location>
        <begin position="585"/>
        <end position="654"/>
    </location>
</feature>
<dbReference type="PROSITE" id="PS50966">
    <property type="entry name" value="ZF_SWIM"/>
    <property type="match status" value="1"/>
</dbReference>
<keyword evidence="7" id="KW-1185">Reference proteome</keyword>
<keyword evidence="2" id="KW-0862">Zinc</keyword>
<reference evidence="6" key="2">
    <citation type="journal article" date="2022" name="Elife">
        <title>Obligate sexual reproduction of a homothallic fungus closely related to the Cryptococcus pathogenic species complex.</title>
        <authorList>
            <person name="Passer A.R."/>
            <person name="Clancey S.A."/>
            <person name="Shea T."/>
            <person name="David-Palma M."/>
            <person name="Averette A.F."/>
            <person name="Boekhout T."/>
            <person name="Porcel B.M."/>
            <person name="Nowrousian M."/>
            <person name="Cuomo C.A."/>
            <person name="Sun S."/>
            <person name="Heitman J."/>
            <person name="Coelho M.A."/>
        </authorList>
    </citation>
    <scope>NUCLEOTIDE SEQUENCE</scope>
    <source>
        <strain evidence="6">CBS 7841</strain>
    </source>
</reference>
<dbReference type="Proteomes" id="UP000094043">
    <property type="component" value="Chromosome 3"/>
</dbReference>
<reference evidence="6" key="3">
    <citation type="submission" date="2024-01" db="EMBL/GenBank/DDBJ databases">
        <authorList>
            <person name="Coelho M.A."/>
            <person name="David-Palma M."/>
            <person name="Shea T."/>
            <person name="Sun S."/>
            <person name="Cuomo C.A."/>
            <person name="Heitman J."/>
        </authorList>
    </citation>
    <scope>NUCLEOTIDE SEQUENCE</scope>
    <source>
        <strain evidence="6">CBS 7841</strain>
    </source>
</reference>
<dbReference type="InterPro" id="IPR002087">
    <property type="entry name" value="Anti_prolifrtn"/>
</dbReference>
<dbReference type="KEGG" id="cdep:91087279"/>
<keyword evidence="2" id="KW-0479">Metal-binding</keyword>
<feature type="compositionally biased region" description="Gly residues" evidence="3">
    <location>
        <begin position="621"/>
        <end position="631"/>
    </location>
</feature>
<dbReference type="GO" id="GO:0005737">
    <property type="term" value="C:cytoplasm"/>
    <property type="evidence" value="ECO:0007669"/>
    <property type="project" value="TreeGrafter"/>
</dbReference>
<keyword evidence="4" id="KW-0732">Signal</keyword>
<gene>
    <name evidence="6" type="ORF">L203_103068</name>
</gene>
<dbReference type="InterPro" id="IPR036054">
    <property type="entry name" value="BTG-like_sf"/>
</dbReference>
<dbReference type="PANTHER" id="PTHR22978">
    <property type="entry name" value="B-CELL TRANSLOCATION GENE"/>
    <property type="match status" value="1"/>
</dbReference>
<feature type="compositionally biased region" description="Low complexity" evidence="3">
    <location>
        <begin position="471"/>
        <end position="485"/>
    </location>
</feature>
<name>A0AAJ8M1N9_9TREE</name>
<dbReference type="GeneID" id="91087279"/>
<feature type="compositionally biased region" description="Polar residues" evidence="3">
    <location>
        <begin position="461"/>
        <end position="470"/>
    </location>
</feature>
<feature type="chain" id="PRO_5042552889" description="SWIM-type domain-containing protein" evidence="4">
    <location>
        <begin position="24"/>
        <end position="741"/>
    </location>
</feature>
<feature type="domain" description="SWIM-type" evidence="5">
    <location>
        <begin position="149"/>
        <end position="187"/>
    </location>
</feature>
<evidence type="ECO:0000259" key="5">
    <source>
        <dbReference type="PROSITE" id="PS50966"/>
    </source>
</evidence>
<proteinExistence type="inferred from homology"/>
<evidence type="ECO:0000256" key="4">
    <source>
        <dbReference type="SAM" id="SignalP"/>
    </source>
</evidence>
<feature type="compositionally biased region" description="Low complexity" evidence="3">
    <location>
        <begin position="592"/>
        <end position="603"/>
    </location>
</feature>
<feature type="compositionally biased region" description="Polar residues" evidence="3">
    <location>
        <begin position="522"/>
        <end position="533"/>
    </location>
</feature>
<reference evidence="6" key="1">
    <citation type="submission" date="2016-06" db="EMBL/GenBank/DDBJ databases">
        <authorList>
            <person name="Cuomo C."/>
            <person name="Litvintseva A."/>
            <person name="Heitman J."/>
            <person name="Chen Y."/>
            <person name="Sun S."/>
            <person name="Springer D."/>
            <person name="Dromer F."/>
            <person name="Young S."/>
            <person name="Zeng Q."/>
            <person name="Chapman S."/>
            <person name="Gujja S."/>
            <person name="Saif S."/>
            <person name="Birren B."/>
        </authorList>
    </citation>
    <scope>NUCLEOTIDE SEQUENCE</scope>
    <source>
        <strain evidence="6">CBS 7841</strain>
    </source>
</reference>
<dbReference type="InterPro" id="IPR033332">
    <property type="entry name" value="BTG"/>
</dbReference>
<dbReference type="EMBL" id="CP143786">
    <property type="protein sequence ID" value="WVN87871.1"/>
    <property type="molecule type" value="Genomic_DNA"/>
</dbReference>
<dbReference type="Gene3D" id="3.90.640.90">
    <property type="entry name" value="Anti-proliferative protein, N-terminal domain"/>
    <property type="match status" value="1"/>
</dbReference>
<feature type="region of interest" description="Disordered" evidence="3">
    <location>
        <begin position="456"/>
        <end position="539"/>
    </location>
</feature>
<sequence>MAPSPAFMLLAATLLDALPASLPVDDALLLQLHIVFGPMLMSALQIVDRREVVRVELPNGRHVASSSGKPYALYIDPPIPTSINTTSTDQPAKAPLEAELQAKSPSADTETLPDPFASCSTAQRARLSSTQTLPFEEEEQQRLERIQKMAIDLGRMYCPCTGFALNSLSGGRTVLCKHLLSVIVARRNATASSLVFKSIMPDKGPSPALSNRSLASSADSFPQEEFHVHLPSHLNYNRTLETALSHLVAHLVEPLSEAYSADCVNSLLSRLKEELLAKFAPTWDELHPQVGSGTRSLICTRYYGLPPPMRTACGKAGVEERVWRKAIAKAGGRENRLDKGQEWEVWCDPGQVVWRWGGWEWEDPGFEPTKVVREPLQVIWQAATDGEKHSPATPVKMAQPATNGTPSRPSYAIPIRAPTVLAIPPTPAHGQGLNEARLTTTNVLLPAFSNIGLGYAPGKGQRSQQPSGWTSSDYASSRSTSLSFSETDEQCLPDRRPSSRCSHRGSESQSSVTSSVSDSNSGHTQLLTPSSRPATADPFKVPISPIKELYKEHDVKCQENNLEKEPKPKTTPINVRGRNMSPAALGESVAQPTTPTTESTITPRVPSPSVTPYDGGNVTVLGGGVKLGGSGQSRASSTHSNQRTPIDRSRSPSISVASRALNTALGPNGETRKQRTRRRIMPTYLGHLGQSGVGGPVMGAFQYGGNISPGGMGYGFAQQHVGVGVAPPAIGIRGPMPRMGH</sequence>
<dbReference type="Pfam" id="PF07742">
    <property type="entry name" value="BTG"/>
    <property type="match status" value="1"/>
</dbReference>